<comment type="caution">
    <text evidence="7">The sequence shown here is derived from an EMBL/GenBank/DDBJ whole genome shotgun (WGS) entry which is preliminary data.</text>
</comment>
<dbReference type="PANTHER" id="PTHR12714">
    <property type="entry name" value="PROTEIN-S ISOPRENYLCYSTEINE O-METHYLTRANSFERASE"/>
    <property type="match status" value="1"/>
</dbReference>
<keyword evidence="5" id="KW-0489">Methyltransferase</keyword>
<evidence type="ECO:0000256" key="2">
    <source>
        <dbReference type="ARBA" id="ARBA00022692"/>
    </source>
</evidence>
<evidence type="ECO:0000256" key="3">
    <source>
        <dbReference type="ARBA" id="ARBA00022989"/>
    </source>
</evidence>
<keyword evidence="2" id="KW-0812">Transmembrane</keyword>
<keyword evidence="5" id="KW-0949">S-adenosyl-L-methionine</keyword>
<keyword evidence="8" id="KW-1185">Reference proteome</keyword>
<proteinExistence type="inferred from homology"/>
<dbReference type="AlphaFoldDB" id="A0A286U6M7"/>
<dbReference type="GO" id="GO:0032259">
    <property type="term" value="P:methylation"/>
    <property type="evidence" value="ECO:0007669"/>
    <property type="project" value="UniProtKB-KW"/>
</dbReference>
<organism evidence="7 8">
    <name type="scientific">Pyrrhoderma noxium</name>
    <dbReference type="NCBI Taxonomy" id="2282107"/>
    <lineage>
        <taxon>Eukaryota</taxon>
        <taxon>Fungi</taxon>
        <taxon>Dikarya</taxon>
        <taxon>Basidiomycota</taxon>
        <taxon>Agaricomycotina</taxon>
        <taxon>Agaricomycetes</taxon>
        <taxon>Hymenochaetales</taxon>
        <taxon>Hymenochaetaceae</taxon>
        <taxon>Pyrrhoderma</taxon>
    </lineage>
</organism>
<comment type="similarity">
    <text evidence="5">Belongs to the class VI-like SAM-binding methyltransferase superfamily. Isoprenylcysteine carboxyl methyltransferase family.</text>
</comment>
<gene>
    <name evidence="7" type="ORF">PNOK_0896300</name>
</gene>
<dbReference type="GO" id="GO:0004671">
    <property type="term" value="F:protein C-terminal S-isoprenylcysteine carboxyl O-methyltransferase activity"/>
    <property type="evidence" value="ECO:0007669"/>
    <property type="project" value="UniProtKB-EC"/>
</dbReference>
<comment type="catalytic activity">
    <reaction evidence="5">
        <text>[protein]-C-terminal S-[(2E,6E)-farnesyl]-L-cysteine + S-adenosyl-L-methionine = [protein]-C-terminal S-[(2E,6E)-farnesyl]-L-cysteine methyl ester + S-adenosyl-L-homocysteine</text>
        <dbReference type="Rhea" id="RHEA:21672"/>
        <dbReference type="Rhea" id="RHEA-COMP:12125"/>
        <dbReference type="Rhea" id="RHEA-COMP:12126"/>
        <dbReference type="ChEBI" id="CHEBI:57856"/>
        <dbReference type="ChEBI" id="CHEBI:59789"/>
        <dbReference type="ChEBI" id="CHEBI:90510"/>
        <dbReference type="ChEBI" id="CHEBI:90511"/>
        <dbReference type="EC" id="2.1.1.100"/>
    </reaction>
</comment>
<evidence type="ECO:0000313" key="8">
    <source>
        <dbReference type="Proteomes" id="UP000217199"/>
    </source>
</evidence>
<keyword evidence="6" id="KW-0732">Signal</keyword>
<evidence type="ECO:0000313" key="7">
    <source>
        <dbReference type="EMBL" id="PAV15202.1"/>
    </source>
</evidence>
<dbReference type="OrthoDB" id="422086at2759"/>
<evidence type="ECO:0000256" key="4">
    <source>
        <dbReference type="ARBA" id="ARBA00023136"/>
    </source>
</evidence>
<dbReference type="InterPro" id="IPR007269">
    <property type="entry name" value="ICMT_MeTrfase"/>
</dbReference>
<dbReference type="InParanoid" id="A0A286U6M7"/>
<dbReference type="GO" id="GO:0005789">
    <property type="term" value="C:endoplasmic reticulum membrane"/>
    <property type="evidence" value="ECO:0007669"/>
    <property type="project" value="UniProtKB-SubCell"/>
</dbReference>
<reference evidence="7 8" key="1">
    <citation type="journal article" date="2017" name="Mol. Ecol.">
        <title>Comparative and population genomic landscape of Phellinus noxius: A hypervariable fungus causing root rot in trees.</title>
        <authorList>
            <person name="Chung C.L."/>
            <person name="Lee T.J."/>
            <person name="Akiba M."/>
            <person name="Lee H.H."/>
            <person name="Kuo T.H."/>
            <person name="Liu D."/>
            <person name="Ke H.M."/>
            <person name="Yokoi T."/>
            <person name="Roa M.B."/>
            <person name="Lu M.J."/>
            <person name="Chang Y.Y."/>
            <person name="Ann P.J."/>
            <person name="Tsai J.N."/>
            <person name="Chen C.Y."/>
            <person name="Tzean S.S."/>
            <person name="Ota Y."/>
            <person name="Hattori T."/>
            <person name="Sahashi N."/>
            <person name="Liou R.F."/>
            <person name="Kikuchi T."/>
            <person name="Tsai I.J."/>
        </authorList>
    </citation>
    <scope>NUCLEOTIDE SEQUENCE [LARGE SCALE GENOMIC DNA]</scope>
    <source>
        <strain evidence="7 8">FFPRI411160</strain>
    </source>
</reference>
<keyword evidence="3" id="KW-1133">Transmembrane helix</keyword>
<name>A0A286U6M7_9AGAM</name>
<accession>A0A286U6M7</accession>
<keyword evidence="5" id="KW-0256">Endoplasmic reticulum</keyword>
<dbReference type="Proteomes" id="UP000217199">
    <property type="component" value="Unassembled WGS sequence"/>
</dbReference>
<keyword evidence="4" id="KW-0472">Membrane</keyword>
<evidence type="ECO:0000256" key="6">
    <source>
        <dbReference type="SAM" id="SignalP"/>
    </source>
</evidence>
<protein>
    <recommendedName>
        <fullName evidence="5">Protein-S-isoprenylcysteine O-methyltransferase</fullName>
        <ecNumber evidence="5">2.1.1.100</ecNumber>
    </recommendedName>
</protein>
<dbReference type="PANTHER" id="PTHR12714:SF9">
    <property type="entry name" value="PROTEIN-S-ISOPRENYLCYSTEINE O-METHYLTRANSFERASE"/>
    <property type="match status" value="1"/>
</dbReference>
<dbReference type="EC" id="2.1.1.100" evidence="5"/>
<evidence type="ECO:0000256" key="5">
    <source>
        <dbReference type="RuleBase" id="RU362022"/>
    </source>
</evidence>
<feature type="chain" id="PRO_5013736379" description="Protein-S-isoprenylcysteine O-methyltransferase" evidence="6">
    <location>
        <begin position="26"/>
        <end position="270"/>
    </location>
</feature>
<keyword evidence="5" id="KW-0808">Transferase</keyword>
<evidence type="ECO:0000256" key="1">
    <source>
        <dbReference type="ARBA" id="ARBA00004141"/>
    </source>
</evidence>
<comment type="subcellular location">
    <subcellularLocation>
        <location evidence="5">Endoplasmic reticulum membrane</location>
        <topology evidence="5">Multi-pass membrane protein</topology>
    </subcellularLocation>
    <subcellularLocation>
        <location evidence="1">Membrane</location>
        <topology evidence="1">Multi-pass membrane protein</topology>
    </subcellularLocation>
</comment>
<dbReference type="Gene3D" id="1.20.120.1630">
    <property type="match status" value="1"/>
</dbReference>
<dbReference type="EMBL" id="NBII01000010">
    <property type="protein sequence ID" value="PAV15202.1"/>
    <property type="molecule type" value="Genomic_DNA"/>
</dbReference>
<feature type="signal peptide" evidence="6">
    <location>
        <begin position="1"/>
        <end position="25"/>
    </location>
</feature>
<sequence>MSGQPPSSLLRVVLLIASGIAHHLASTISTEADKVQETDENGLDHTKQHDKHPSAVRPFLLCLKLSKYIFWTFITIEGTCRILQSLPSTRFSRAALSKLLPTGAFHQGDYSQLPFLLSSISIIAGWGIRRACFATLGRHFTFTHTTLNKHSLITTGPYSVVRHPGYVGMALIRLGGVCLILSPGSWVRVIGAVPWPLCRLLSVSLESSSGSLLNGSKILVGMYIAHAILEQYALLGVRARREDETLYREFGDEWISYSTKVPWMFLPYVI</sequence>
<dbReference type="Pfam" id="PF04140">
    <property type="entry name" value="ICMT"/>
    <property type="match status" value="1"/>
</dbReference>